<dbReference type="PROSITE" id="PS50801">
    <property type="entry name" value="STAS"/>
    <property type="match status" value="1"/>
</dbReference>
<dbReference type="InterPro" id="IPR011547">
    <property type="entry name" value="SLC26A/SulP_dom"/>
</dbReference>
<proteinExistence type="predicted"/>
<organism evidence="7 8">
    <name type="scientific">Vombatus ursinus</name>
    <name type="common">Common wombat</name>
    <dbReference type="NCBI Taxonomy" id="29139"/>
    <lineage>
        <taxon>Eukaryota</taxon>
        <taxon>Metazoa</taxon>
        <taxon>Chordata</taxon>
        <taxon>Craniata</taxon>
        <taxon>Vertebrata</taxon>
        <taxon>Euteleostomi</taxon>
        <taxon>Mammalia</taxon>
        <taxon>Metatheria</taxon>
        <taxon>Diprotodontia</taxon>
        <taxon>Vombatidae</taxon>
        <taxon>Vombatus</taxon>
    </lineage>
</organism>
<dbReference type="Ensembl" id="ENSVURT00010028579.1">
    <property type="protein sequence ID" value="ENSVURP00010025097.1"/>
    <property type="gene ID" value="ENSVURG00010019133.1"/>
</dbReference>
<dbReference type="Proteomes" id="UP000314987">
    <property type="component" value="Unassembled WGS sequence"/>
</dbReference>
<comment type="subcellular location">
    <subcellularLocation>
        <location evidence="1">Membrane</location>
        <topology evidence="1">Multi-pass membrane protein</topology>
    </subcellularLocation>
</comment>
<feature type="transmembrane region" description="Helical" evidence="5">
    <location>
        <begin position="401"/>
        <end position="421"/>
    </location>
</feature>
<dbReference type="Pfam" id="PF00916">
    <property type="entry name" value="Sulfate_transp"/>
    <property type="match status" value="2"/>
</dbReference>
<dbReference type="InterPro" id="IPR036513">
    <property type="entry name" value="STAS_dom_sf"/>
</dbReference>
<feature type="domain" description="STAS" evidence="6">
    <location>
        <begin position="488"/>
        <end position="743"/>
    </location>
</feature>
<feature type="transmembrane region" description="Helical" evidence="5">
    <location>
        <begin position="268"/>
        <end position="286"/>
    </location>
</feature>
<dbReference type="GO" id="GO:0016020">
    <property type="term" value="C:membrane"/>
    <property type="evidence" value="ECO:0007669"/>
    <property type="project" value="UniProtKB-SubCell"/>
</dbReference>
<feature type="transmembrane region" description="Helical" evidence="5">
    <location>
        <begin position="189"/>
        <end position="211"/>
    </location>
</feature>
<dbReference type="GO" id="GO:0055085">
    <property type="term" value="P:transmembrane transport"/>
    <property type="evidence" value="ECO:0007669"/>
    <property type="project" value="InterPro"/>
</dbReference>
<evidence type="ECO:0000313" key="7">
    <source>
        <dbReference type="Ensembl" id="ENSVURP00010025097.1"/>
    </source>
</evidence>
<evidence type="ECO:0000256" key="5">
    <source>
        <dbReference type="SAM" id="Phobius"/>
    </source>
</evidence>
<reference evidence="7" key="3">
    <citation type="submission" date="2025-09" db="UniProtKB">
        <authorList>
            <consortium name="Ensembl"/>
        </authorList>
    </citation>
    <scope>IDENTIFICATION</scope>
</reference>
<evidence type="ECO:0000256" key="1">
    <source>
        <dbReference type="ARBA" id="ARBA00004141"/>
    </source>
</evidence>
<keyword evidence="2 5" id="KW-0812">Transmembrane</keyword>
<sequence length="777" mass="87907">QQTFIKYGTASKFFYDVKREVYNEETFQREHRRKGTSSGNVDINITTIKHRVQCRCSWKRFKKVMFGVFPFLEWMCVYRFKDWLLGDLLAGLNVGLVQVPQGLILGVLIRMLIPPLNISYSSFCCSMIYIIFGTSHHVSVGNFFLVSALMANVLNKIMFNSGHLLMGTFVRGDFEDPAYSLDYEKALSVMQAVTFLTGIIQLLLGLLRLDFVTKYLPDTLINAYLAATALHVMMSQMCFIFGIMIRFHCGVIAFFYNLVNYCIALPRANSTSILLFLICMVALRVNKCIKISFKQYPIEFPMEFLLIVSFTIIANKIHMNTETSKHIVDMIPYRQWMGLKVFTIALQELVAIGLCNLVSSFFKSFVFTSAIARTVIQEKSGGRQQVISMWGAGNFHSSQQAVLAGIVLSNVLPFLSTIMDLPDLWKQNQYDFVIWIVTFLSVICLGLDVGLLISVIFTFFITTVQSHRASILVLGQIPNTNIYRSFTEYREAVYVPGVKIFQFCSAITFVNIEEIKQLLLKEVDLKAVPLTDEDLRTLFSDNRSEIGEGLLKCACNCDEPEPPPRIAYMEHLENRSESDVSSIDMLHCSRFESAFVNRSLSEDQIALRHLNSKNEEVEKVCIPSYTTVNSSGVQLLMASSSTNEQGEVLHRCKLDPGKHNSDVSFISAIHTIILDFTMVNFVDTKATQVIRQICNAFYNIDVLVLLAGCHPLIVETFENSDFFDAGITKAQLFLTVHDAVLFALGKKYLETPEDEPVIKVSWSCVSLGGRRINLEPN</sequence>
<evidence type="ECO:0000256" key="3">
    <source>
        <dbReference type="ARBA" id="ARBA00022989"/>
    </source>
</evidence>
<dbReference type="SUPFAM" id="SSF52091">
    <property type="entry name" value="SpoIIaa-like"/>
    <property type="match status" value="1"/>
</dbReference>
<dbReference type="InterPro" id="IPR001902">
    <property type="entry name" value="SLC26A/SulP_fam"/>
</dbReference>
<feature type="transmembrane region" description="Helical" evidence="5">
    <location>
        <begin position="433"/>
        <end position="461"/>
    </location>
</feature>
<dbReference type="AlphaFoldDB" id="A0A4X2LVU5"/>
<dbReference type="Pfam" id="PF01740">
    <property type="entry name" value="STAS"/>
    <property type="match status" value="1"/>
</dbReference>
<evidence type="ECO:0000256" key="2">
    <source>
        <dbReference type="ARBA" id="ARBA00022692"/>
    </source>
</evidence>
<keyword evidence="4 5" id="KW-0472">Membrane</keyword>
<dbReference type="InterPro" id="IPR002645">
    <property type="entry name" value="STAS_dom"/>
</dbReference>
<name>A0A4X2LVU5_VOMUR</name>
<gene>
    <name evidence="7" type="primary">SLC26A8</name>
</gene>
<keyword evidence="8" id="KW-1185">Reference proteome</keyword>
<dbReference type="Gene3D" id="3.30.750.24">
    <property type="entry name" value="STAS domain"/>
    <property type="match status" value="1"/>
</dbReference>
<reference evidence="8" key="1">
    <citation type="submission" date="2018-12" db="EMBL/GenBank/DDBJ databases">
        <authorList>
            <person name="Yazar S."/>
        </authorList>
    </citation>
    <scope>NUCLEOTIDE SEQUENCE [LARGE SCALE GENOMIC DNA]</scope>
</reference>
<evidence type="ECO:0000256" key="4">
    <source>
        <dbReference type="ARBA" id="ARBA00023136"/>
    </source>
</evidence>
<reference evidence="7" key="2">
    <citation type="submission" date="2025-08" db="UniProtKB">
        <authorList>
            <consortium name="Ensembl"/>
        </authorList>
    </citation>
    <scope>IDENTIFICATION</scope>
</reference>
<dbReference type="GeneTree" id="ENSGT01150000286920"/>
<accession>A0A4X2LVU5</accession>
<evidence type="ECO:0000259" key="6">
    <source>
        <dbReference type="PROSITE" id="PS50801"/>
    </source>
</evidence>
<feature type="transmembrane region" description="Helical" evidence="5">
    <location>
        <begin position="223"/>
        <end position="256"/>
    </location>
</feature>
<protein>
    <submittedName>
        <fullName evidence="7">Solute carrier family 26 member 8</fullName>
    </submittedName>
</protein>
<feature type="transmembrane region" description="Helical" evidence="5">
    <location>
        <begin position="125"/>
        <end position="151"/>
    </location>
</feature>
<dbReference type="CDD" id="cd07042">
    <property type="entry name" value="STAS_SulP_like_sulfate_transporter"/>
    <property type="match status" value="1"/>
</dbReference>
<dbReference type="PANTHER" id="PTHR11814">
    <property type="entry name" value="SULFATE TRANSPORTER"/>
    <property type="match status" value="1"/>
</dbReference>
<evidence type="ECO:0000313" key="8">
    <source>
        <dbReference type="Proteomes" id="UP000314987"/>
    </source>
</evidence>
<keyword evidence="3 5" id="KW-1133">Transmembrane helix</keyword>